<dbReference type="PANTHER" id="PTHR43296:SF2">
    <property type="entry name" value="PEROXISOMAL 2,4-DIENOYL-COA REDUCTASE [(3E)-ENOYL-COA-PRODUCING]"/>
    <property type="match status" value="1"/>
</dbReference>
<dbReference type="Gene3D" id="3.40.50.720">
    <property type="entry name" value="NAD(P)-binding Rossmann-like Domain"/>
    <property type="match status" value="1"/>
</dbReference>
<organism evidence="6 7">
    <name type="scientific">Lachnellula cervina</name>
    <dbReference type="NCBI Taxonomy" id="1316786"/>
    <lineage>
        <taxon>Eukaryota</taxon>
        <taxon>Fungi</taxon>
        <taxon>Dikarya</taxon>
        <taxon>Ascomycota</taxon>
        <taxon>Pezizomycotina</taxon>
        <taxon>Leotiomycetes</taxon>
        <taxon>Helotiales</taxon>
        <taxon>Lachnaceae</taxon>
        <taxon>Lachnellula</taxon>
    </lineage>
</organism>
<dbReference type="EMBL" id="QGMG01000082">
    <property type="protein sequence ID" value="TVY57630.1"/>
    <property type="molecule type" value="Genomic_DNA"/>
</dbReference>
<dbReference type="SUPFAM" id="SSF51735">
    <property type="entry name" value="NAD(P)-binding Rossmann-fold domains"/>
    <property type="match status" value="1"/>
</dbReference>
<evidence type="ECO:0000256" key="5">
    <source>
        <dbReference type="ARBA" id="ARBA00048340"/>
    </source>
</evidence>
<dbReference type="PANTHER" id="PTHR43296">
    <property type="entry name" value="PEROXISOMAL 2,4-DIENOYL-COA REDUCTASE"/>
    <property type="match status" value="1"/>
</dbReference>
<reference evidence="6 7" key="1">
    <citation type="submission" date="2018-05" db="EMBL/GenBank/DDBJ databases">
        <title>Whole genome sequencing for identification of molecular markers to develop diagnostic detection tools for the regulated plant pathogen Lachnellula willkommii.</title>
        <authorList>
            <person name="Giroux E."/>
            <person name="Bilodeau G."/>
        </authorList>
    </citation>
    <scope>NUCLEOTIDE SEQUENCE [LARGE SCALE GENOMIC DNA]</scope>
    <source>
        <strain evidence="6 7">CBS 625.97</strain>
    </source>
</reference>
<protein>
    <recommendedName>
        <fullName evidence="3">2,4-dienoyl-CoA reductase [(3E)-enoyl-CoA-producing]</fullName>
        <ecNumber evidence="3">1.3.1.124</ecNumber>
    </recommendedName>
</protein>
<evidence type="ECO:0000313" key="6">
    <source>
        <dbReference type="EMBL" id="TVY57630.1"/>
    </source>
</evidence>
<dbReference type="AlphaFoldDB" id="A0A7D8YU49"/>
<dbReference type="InterPro" id="IPR002347">
    <property type="entry name" value="SDR_fam"/>
</dbReference>
<dbReference type="GO" id="GO:0008670">
    <property type="term" value="F:2,4-dienoyl-CoA reductase (NADPH) activity"/>
    <property type="evidence" value="ECO:0007669"/>
    <property type="project" value="InterPro"/>
</dbReference>
<keyword evidence="2" id="KW-0560">Oxidoreductase</keyword>
<dbReference type="Proteomes" id="UP000481288">
    <property type="component" value="Unassembled WGS sequence"/>
</dbReference>
<comment type="catalytic activity">
    <reaction evidence="4">
        <text>a (2E,4E)-dienoyl-CoA + NADPH + H(+) = a 4,5-saturated-(3E)-enoyl-CoA + NADP(+)</text>
        <dbReference type="Rhea" id="RHEA:45912"/>
        <dbReference type="ChEBI" id="CHEBI:15378"/>
        <dbReference type="ChEBI" id="CHEBI:57783"/>
        <dbReference type="ChEBI" id="CHEBI:58349"/>
        <dbReference type="ChEBI" id="CHEBI:85101"/>
        <dbReference type="ChEBI" id="CHEBI:85493"/>
        <dbReference type="EC" id="1.3.1.124"/>
    </reaction>
</comment>
<evidence type="ECO:0000256" key="4">
    <source>
        <dbReference type="ARBA" id="ARBA00048009"/>
    </source>
</evidence>
<evidence type="ECO:0000256" key="1">
    <source>
        <dbReference type="ARBA" id="ARBA00022857"/>
    </source>
</evidence>
<evidence type="ECO:0000256" key="3">
    <source>
        <dbReference type="ARBA" id="ARBA00026117"/>
    </source>
</evidence>
<comment type="catalytic activity">
    <reaction evidence="5">
        <text>a (2E,4Z)-dienoyl-CoA + NADPH + H(+) = a 4,5-saturated-(3E)-enoyl-CoA + NADP(+)</text>
        <dbReference type="Rhea" id="RHEA:61892"/>
        <dbReference type="ChEBI" id="CHEBI:15378"/>
        <dbReference type="ChEBI" id="CHEBI:57783"/>
        <dbReference type="ChEBI" id="CHEBI:58349"/>
        <dbReference type="ChEBI" id="CHEBI:85099"/>
        <dbReference type="ChEBI" id="CHEBI:85493"/>
        <dbReference type="EC" id="1.3.1.124"/>
    </reaction>
</comment>
<dbReference type="InterPro" id="IPR045017">
    <property type="entry name" value="DECR2-like"/>
</dbReference>
<dbReference type="GO" id="GO:0009062">
    <property type="term" value="P:fatty acid catabolic process"/>
    <property type="evidence" value="ECO:0007669"/>
    <property type="project" value="InterPro"/>
</dbReference>
<evidence type="ECO:0000256" key="2">
    <source>
        <dbReference type="ARBA" id="ARBA00023002"/>
    </source>
</evidence>
<dbReference type="GO" id="GO:0005777">
    <property type="term" value="C:peroxisome"/>
    <property type="evidence" value="ECO:0007669"/>
    <property type="project" value="TreeGrafter"/>
</dbReference>
<dbReference type="OrthoDB" id="2136131at2759"/>
<evidence type="ECO:0000313" key="7">
    <source>
        <dbReference type="Proteomes" id="UP000481288"/>
    </source>
</evidence>
<keyword evidence="7" id="KW-1185">Reference proteome</keyword>
<dbReference type="Pfam" id="PF13561">
    <property type="entry name" value="adh_short_C2"/>
    <property type="match status" value="1"/>
</dbReference>
<proteinExistence type="predicted"/>
<dbReference type="PRINTS" id="PR00081">
    <property type="entry name" value="GDHRDH"/>
</dbReference>
<dbReference type="InterPro" id="IPR036291">
    <property type="entry name" value="NAD(P)-bd_dom_sf"/>
</dbReference>
<gene>
    <name evidence="6" type="primary">SPS19</name>
    <name evidence="6" type="ORF">LCER1_G001544</name>
</gene>
<dbReference type="EC" id="1.3.1.124" evidence="3"/>
<accession>A0A7D8YU49</accession>
<name>A0A7D8YU49_9HELO</name>
<comment type="caution">
    <text evidence="6">The sequence shown here is derived from an EMBL/GenBank/DDBJ whole genome shotgun (WGS) entry which is preliminary data.</text>
</comment>
<keyword evidence="1" id="KW-0521">NADP</keyword>
<sequence length="350" mass="37272">MALPRSDYLSNVWKDGIFDNKVVFCTGGGGTICSAQVRALVHLGANACIVGRNVEKTEAMARSIATARKGAKVIGIGGLDVRKIETLEKAVERTPTSKLETPILTNLPENSAGAAGNFLSPISNLSPNAFKTVIDIDTIGSYNTLKATIPHLVASAKKHPNAATNPDTGGRIIFISASFHFTGMPLQTHAAVAKAGVDALSASVALEYGPRGVTSNILTPGPIAGTEGMERLGNKAAEASGAAMRSNPLQRYGSVKEIADGTVYLFSDAGNYVNGEVLVIDGGGWRSPGSFEAGSRKYPDYLLDDSFARRIFFLGMLRFFGLEYDDMTMKLYIFMRGARDISLLREVQGK</sequence>